<dbReference type="InterPro" id="IPR037185">
    <property type="entry name" value="EmrE-like"/>
</dbReference>
<dbReference type="Proteomes" id="UP001596353">
    <property type="component" value="Unassembled WGS sequence"/>
</dbReference>
<reference evidence="9" key="1">
    <citation type="journal article" date="2014" name="Int. J. Syst. Evol. Microbiol.">
        <title>Complete genome of a new Firmicutes species belonging to the dominant human colonic microbiota ('Ruminococcus bicirculans') reveals two chromosomes and a selective capacity to utilize plant glucans.</title>
        <authorList>
            <consortium name="NISC Comparative Sequencing Program"/>
            <person name="Wegmann U."/>
            <person name="Louis P."/>
            <person name="Goesmann A."/>
            <person name="Henrissat B."/>
            <person name="Duncan S.H."/>
            <person name="Flint H.J."/>
        </authorList>
    </citation>
    <scope>NUCLEOTIDE SEQUENCE</scope>
    <source>
        <strain evidence="9">NBRC 109054</strain>
    </source>
</reference>
<comment type="similarity">
    <text evidence="2">Belongs to the drug/metabolite transporter (DMT) superfamily. 10 TMS drug/metabolite exporter (DME) (TC 2.A.7.3) family.</text>
</comment>
<dbReference type="InterPro" id="IPR000620">
    <property type="entry name" value="EamA_dom"/>
</dbReference>
<keyword evidence="11" id="KW-1185">Reference proteome</keyword>
<keyword evidence="5 6" id="KW-0472">Membrane</keyword>
<evidence type="ECO:0000313" key="9">
    <source>
        <dbReference type="EMBL" id="MFC6761274.1"/>
    </source>
</evidence>
<feature type="domain" description="EamA" evidence="7">
    <location>
        <begin position="6"/>
        <end position="142"/>
    </location>
</feature>
<evidence type="ECO:0000259" key="7">
    <source>
        <dbReference type="Pfam" id="PF00892"/>
    </source>
</evidence>
<comment type="subcellular location">
    <subcellularLocation>
        <location evidence="1">Membrane</location>
        <topology evidence="1">Multi-pass membrane protein</topology>
    </subcellularLocation>
</comment>
<dbReference type="EMBL" id="JBHSWG010000001">
    <property type="protein sequence ID" value="MFC6761274.1"/>
    <property type="molecule type" value="Genomic_DNA"/>
</dbReference>
<feature type="transmembrane region" description="Helical" evidence="6">
    <location>
        <begin position="125"/>
        <end position="143"/>
    </location>
</feature>
<accession>A0ABW2B6P4</accession>
<feature type="transmembrane region" description="Helical" evidence="6">
    <location>
        <begin position="7"/>
        <end position="25"/>
    </location>
</feature>
<evidence type="ECO:0000313" key="10">
    <source>
        <dbReference type="EMBL" id="MFC6761309.1"/>
    </source>
</evidence>
<evidence type="ECO:0000256" key="5">
    <source>
        <dbReference type="ARBA" id="ARBA00023136"/>
    </source>
</evidence>
<feature type="transmembrane region" description="Helical" evidence="6">
    <location>
        <begin position="75"/>
        <end position="97"/>
    </location>
</feature>
<reference evidence="9" key="3">
    <citation type="submission" date="2024-09" db="EMBL/GenBank/DDBJ databases">
        <authorList>
            <person name="Sun Q."/>
            <person name="Mori K."/>
        </authorList>
    </citation>
    <scope>NUCLEOTIDE SEQUENCE</scope>
    <source>
        <strain evidence="9">NBRC 109054</strain>
    </source>
</reference>
<dbReference type="EMBL" id="JBHSWG010000002">
    <property type="protein sequence ID" value="MFC6761309.1"/>
    <property type="molecule type" value="Genomic_DNA"/>
</dbReference>
<organism evidence="9 11">
    <name type="scientific">Sulfitobacter porphyrae</name>
    <dbReference type="NCBI Taxonomy" id="1246864"/>
    <lineage>
        <taxon>Bacteria</taxon>
        <taxon>Pseudomonadati</taxon>
        <taxon>Pseudomonadota</taxon>
        <taxon>Alphaproteobacteria</taxon>
        <taxon>Rhodobacterales</taxon>
        <taxon>Roseobacteraceae</taxon>
        <taxon>Sulfitobacter</taxon>
    </lineage>
</organism>
<evidence type="ECO:0000256" key="2">
    <source>
        <dbReference type="ARBA" id="ARBA00009853"/>
    </source>
</evidence>
<sequence>MSRTTLAILYSLFAILLFDGMGLIIKHLSGSYGAAELSAYRNLVGLIPALLVLWTSRDWHAKGRSLHMRQWKLALLRGLILTFAQYFFYLSLGILTFATASTISYSNAVFVTALAVPLLGEKVGLVRWAAVLVGFAGVVMIVGPGRDSFSLAALLPLGAALCYALTAVTARMMDDGPPTALINLYSTGVATLGALVLTLATGGFTPMQDGTDLLWIMAMGGLGGFAVLVLVTAYRMTEQSNLAPFGYFGIPLAFVLGWLFYGEAPWSELFPGALLLAGGGLLIIWRERQMNAAGREVTTPK</sequence>
<feature type="transmembrane region" description="Helical" evidence="6">
    <location>
        <begin position="180"/>
        <end position="201"/>
    </location>
</feature>
<feature type="transmembrane region" description="Helical" evidence="6">
    <location>
        <begin position="149"/>
        <end position="168"/>
    </location>
</feature>
<feature type="transmembrane region" description="Helical" evidence="6">
    <location>
        <begin position="266"/>
        <end position="285"/>
    </location>
</feature>
<proteinExistence type="inferred from homology"/>
<gene>
    <name evidence="8" type="ORF">ACFQFQ_00015</name>
    <name evidence="9" type="ORF">ACFQFQ_20345</name>
    <name evidence="10" type="ORF">ACFQFQ_20620</name>
</gene>
<evidence type="ECO:0000313" key="11">
    <source>
        <dbReference type="Proteomes" id="UP001596353"/>
    </source>
</evidence>
<feature type="domain" description="EamA" evidence="7">
    <location>
        <begin position="152"/>
        <end position="284"/>
    </location>
</feature>
<feature type="transmembrane region" description="Helical" evidence="6">
    <location>
        <begin position="213"/>
        <end position="234"/>
    </location>
</feature>
<evidence type="ECO:0000313" key="8">
    <source>
        <dbReference type="EMBL" id="MFC6758259.1"/>
    </source>
</evidence>
<dbReference type="PANTHER" id="PTHR22911">
    <property type="entry name" value="ACYL-MALONYL CONDENSING ENZYME-RELATED"/>
    <property type="match status" value="1"/>
</dbReference>
<evidence type="ECO:0000256" key="3">
    <source>
        <dbReference type="ARBA" id="ARBA00022692"/>
    </source>
</evidence>
<name>A0ABW2B6P4_9RHOB</name>
<evidence type="ECO:0000256" key="1">
    <source>
        <dbReference type="ARBA" id="ARBA00004141"/>
    </source>
</evidence>
<comment type="caution">
    <text evidence="9">The sequence shown here is derived from an EMBL/GenBank/DDBJ whole genome shotgun (WGS) entry which is preliminary data.</text>
</comment>
<keyword evidence="4 6" id="KW-1133">Transmembrane helix</keyword>
<dbReference type="Pfam" id="PF00892">
    <property type="entry name" value="EamA"/>
    <property type="match status" value="2"/>
</dbReference>
<protein>
    <submittedName>
        <fullName evidence="9">DMT family transporter</fullName>
    </submittedName>
</protein>
<feature type="transmembrane region" description="Helical" evidence="6">
    <location>
        <begin position="103"/>
        <end position="120"/>
    </location>
</feature>
<feature type="transmembrane region" description="Helical" evidence="6">
    <location>
        <begin position="241"/>
        <end position="260"/>
    </location>
</feature>
<evidence type="ECO:0000256" key="4">
    <source>
        <dbReference type="ARBA" id="ARBA00022989"/>
    </source>
</evidence>
<dbReference type="PANTHER" id="PTHR22911:SF6">
    <property type="entry name" value="SOLUTE CARRIER FAMILY 35 MEMBER G1"/>
    <property type="match status" value="1"/>
</dbReference>
<feature type="transmembrane region" description="Helical" evidence="6">
    <location>
        <begin position="37"/>
        <end position="54"/>
    </location>
</feature>
<evidence type="ECO:0000256" key="6">
    <source>
        <dbReference type="SAM" id="Phobius"/>
    </source>
</evidence>
<reference evidence="11" key="2">
    <citation type="journal article" date="2019" name="Int. J. Syst. Evol. Microbiol.">
        <title>The Global Catalogue of Microorganisms (GCM) 10K type strain sequencing project: providing services to taxonomists for standard genome sequencing and annotation.</title>
        <authorList>
            <consortium name="The Broad Institute Genomics Platform"/>
            <consortium name="The Broad Institute Genome Sequencing Center for Infectious Disease"/>
            <person name="Wu L."/>
            <person name="Ma J."/>
        </authorList>
    </citation>
    <scope>NUCLEOTIDE SEQUENCE [LARGE SCALE GENOMIC DNA]</scope>
    <source>
        <strain evidence="11">CCUG 66188</strain>
    </source>
</reference>
<dbReference type="EMBL" id="JBHSWG010000001">
    <property type="protein sequence ID" value="MFC6758259.1"/>
    <property type="molecule type" value="Genomic_DNA"/>
</dbReference>
<keyword evidence="3 6" id="KW-0812">Transmembrane</keyword>
<dbReference type="SUPFAM" id="SSF103481">
    <property type="entry name" value="Multidrug resistance efflux transporter EmrE"/>
    <property type="match status" value="2"/>
</dbReference>